<evidence type="ECO:0000256" key="8">
    <source>
        <dbReference type="ARBA" id="ARBA00022833"/>
    </source>
</evidence>
<evidence type="ECO:0000256" key="2">
    <source>
        <dbReference type="ARBA" id="ARBA00001947"/>
    </source>
</evidence>
<dbReference type="InterPro" id="IPR003730">
    <property type="entry name" value="Cu_polyphenol_OxRdtase"/>
</dbReference>
<dbReference type="GO" id="GO:0017061">
    <property type="term" value="F:S-methyl-5-thioadenosine phosphorylase activity"/>
    <property type="evidence" value="ECO:0007669"/>
    <property type="project" value="UniProtKB-EC"/>
</dbReference>
<name>A0A1B9AJ75_9BACI</name>
<protein>
    <recommendedName>
        <fullName evidence="12">Purine nucleoside phosphorylase</fullName>
    </recommendedName>
</protein>
<dbReference type="NCBIfam" id="TIGR00726">
    <property type="entry name" value="peptidoglycan editing factor PgeF"/>
    <property type="match status" value="1"/>
</dbReference>
<accession>A0A1B9AJ75</accession>
<dbReference type="InterPro" id="IPR011324">
    <property type="entry name" value="Cytotoxic_necrot_fac-like_cat"/>
</dbReference>
<dbReference type="SUPFAM" id="SSF64438">
    <property type="entry name" value="CNF1/YfiH-like putative cysteine hydrolases"/>
    <property type="match status" value="1"/>
</dbReference>
<dbReference type="Pfam" id="PF02578">
    <property type="entry name" value="Cu-oxidase_4"/>
    <property type="match status" value="1"/>
</dbReference>
<dbReference type="GO" id="GO:0005507">
    <property type="term" value="F:copper ion binding"/>
    <property type="evidence" value="ECO:0007669"/>
    <property type="project" value="TreeGrafter"/>
</dbReference>
<comment type="catalytic activity">
    <reaction evidence="10">
        <text>adenosine + phosphate = alpha-D-ribose 1-phosphate + adenine</text>
        <dbReference type="Rhea" id="RHEA:27642"/>
        <dbReference type="ChEBI" id="CHEBI:16335"/>
        <dbReference type="ChEBI" id="CHEBI:16708"/>
        <dbReference type="ChEBI" id="CHEBI:43474"/>
        <dbReference type="ChEBI" id="CHEBI:57720"/>
        <dbReference type="EC" id="2.4.2.1"/>
    </reaction>
    <physiologicalReaction direction="left-to-right" evidence="10">
        <dbReference type="Rhea" id="RHEA:27643"/>
    </physiologicalReaction>
</comment>
<dbReference type="Gene3D" id="3.60.140.10">
    <property type="entry name" value="CNF1/YfiH-like putative cysteine hydrolases"/>
    <property type="match status" value="1"/>
</dbReference>
<evidence type="ECO:0000256" key="5">
    <source>
        <dbReference type="ARBA" id="ARBA00022679"/>
    </source>
</evidence>
<dbReference type="InterPro" id="IPR038371">
    <property type="entry name" value="Cu_polyphenol_OxRdtase_sf"/>
</dbReference>
<evidence type="ECO:0000256" key="7">
    <source>
        <dbReference type="ARBA" id="ARBA00022801"/>
    </source>
</evidence>
<evidence type="ECO:0000256" key="3">
    <source>
        <dbReference type="ARBA" id="ARBA00003215"/>
    </source>
</evidence>
<dbReference type="Proteomes" id="UP000092578">
    <property type="component" value="Unassembled WGS sequence"/>
</dbReference>
<evidence type="ECO:0000256" key="10">
    <source>
        <dbReference type="ARBA" id="ARBA00048968"/>
    </source>
</evidence>
<keyword evidence="7" id="KW-0378">Hydrolase</keyword>
<comment type="catalytic activity">
    <reaction evidence="1">
        <text>inosine + phosphate = alpha-D-ribose 1-phosphate + hypoxanthine</text>
        <dbReference type="Rhea" id="RHEA:27646"/>
        <dbReference type="ChEBI" id="CHEBI:17368"/>
        <dbReference type="ChEBI" id="CHEBI:17596"/>
        <dbReference type="ChEBI" id="CHEBI:43474"/>
        <dbReference type="ChEBI" id="CHEBI:57720"/>
        <dbReference type="EC" id="2.4.2.1"/>
    </reaction>
    <physiologicalReaction direction="left-to-right" evidence="1">
        <dbReference type="Rhea" id="RHEA:27647"/>
    </physiologicalReaction>
</comment>
<keyword evidence="14" id="KW-1185">Reference proteome</keyword>
<evidence type="ECO:0000256" key="9">
    <source>
        <dbReference type="ARBA" id="ARBA00047989"/>
    </source>
</evidence>
<evidence type="ECO:0000313" key="14">
    <source>
        <dbReference type="Proteomes" id="UP000092578"/>
    </source>
</evidence>
<dbReference type="PANTHER" id="PTHR30616">
    <property type="entry name" value="UNCHARACTERIZED PROTEIN YFIH"/>
    <property type="match status" value="1"/>
</dbReference>
<comment type="caution">
    <text evidence="13">The sequence shown here is derived from an EMBL/GenBank/DDBJ whole genome shotgun (WGS) entry which is preliminary data.</text>
</comment>
<comment type="similarity">
    <text evidence="4 12">Belongs to the purine nucleoside phosphorylase YfiH/LACC1 family.</text>
</comment>
<gene>
    <name evidence="13" type="ORF">A8F95_13080</name>
</gene>
<dbReference type="EMBL" id="MAYT01000028">
    <property type="protein sequence ID" value="OCA83905.1"/>
    <property type="molecule type" value="Genomic_DNA"/>
</dbReference>
<evidence type="ECO:0000256" key="4">
    <source>
        <dbReference type="ARBA" id="ARBA00007353"/>
    </source>
</evidence>
<sequence>MTEPFVSAHNSFYIIKDWHETVPGLVAGFSTKMGGKSTGDFDSLNTGFHVNDRLGDVIANRQKLGELLSFPAEAWIGACQTHENRIACVTKSDSGRGALSYDSSLPDTDGLYTDEKGILLTLCYADCVPLYFLSKKHGRIGTAHAGWKGTVLGIGANLVEQWKKDGIEPQEIEAVIGPSICKGCYKVDSRVIDAAQRWISDLDSPPFSPVAGEAGQFHLSLQELNKLILLKAGLPLENVRVTKWCTSCSAEFFSHRRDQGKTGRMLGFIGWKEGVST</sequence>
<dbReference type="GO" id="GO:0016787">
    <property type="term" value="F:hydrolase activity"/>
    <property type="evidence" value="ECO:0007669"/>
    <property type="project" value="UniProtKB-KW"/>
</dbReference>
<organism evidence="13 14">
    <name type="scientific">Pseudobacillus wudalianchiensis</name>
    <dbReference type="NCBI Taxonomy" id="1743143"/>
    <lineage>
        <taxon>Bacteria</taxon>
        <taxon>Bacillati</taxon>
        <taxon>Bacillota</taxon>
        <taxon>Bacilli</taxon>
        <taxon>Bacillales</taxon>
        <taxon>Bacillaceae</taxon>
        <taxon>Pseudobacillus</taxon>
    </lineage>
</organism>
<evidence type="ECO:0000256" key="6">
    <source>
        <dbReference type="ARBA" id="ARBA00022723"/>
    </source>
</evidence>
<proteinExistence type="inferred from homology"/>
<evidence type="ECO:0000256" key="1">
    <source>
        <dbReference type="ARBA" id="ARBA00000553"/>
    </source>
</evidence>
<comment type="catalytic activity">
    <reaction evidence="9">
        <text>adenosine + H2O + H(+) = inosine + NH4(+)</text>
        <dbReference type="Rhea" id="RHEA:24408"/>
        <dbReference type="ChEBI" id="CHEBI:15377"/>
        <dbReference type="ChEBI" id="CHEBI:15378"/>
        <dbReference type="ChEBI" id="CHEBI:16335"/>
        <dbReference type="ChEBI" id="CHEBI:17596"/>
        <dbReference type="ChEBI" id="CHEBI:28938"/>
        <dbReference type="EC" id="3.5.4.4"/>
    </reaction>
    <physiologicalReaction direction="left-to-right" evidence="9">
        <dbReference type="Rhea" id="RHEA:24409"/>
    </physiologicalReaction>
</comment>
<keyword evidence="5" id="KW-0808">Transferase</keyword>
<evidence type="ECO:0000256" key="11">
    <source>
        <dbReference type="ARBA" id="ARBA00049893"/>
    </source>
</evidence>
<keyword evidence="8" id="KW-0862">Zinc</keyword>
<keyword evidence="6" id="KW-0479">Metal-binding</keyword>
<dbReference type="AlphaFoldDB" id="A0A1B9AJ75"/>
<comment type="function">
    <text evidence="3">Purine nucleoside enzyme that catalyzes the phosphorolysis of adenosine and inosine nucleosides, yielding D-ribose 1-phosphate and the respective free bases, adenine and hypoxanthine. Also catalyzes the phosphorolysis of S-methyl-5'-thioadenosine into adenine and S-methyl-5-thio-alpha-D-ribose 1-phosphate. Also has adenosine deaminase activity.</text>
</comment>
<dbReference type="PANTHER" id="PTHR30616:SF2">
    <property type="entry name" value="PURINE NUCLEOSIDE PHOSPHORYLASE LACC1"/>
    <property type="match status" value="1"/>
</dbReference>
<comment type="cofactor">
    <cofactor evidence="2">
        <name>Zn(2+)</name>
        <dbReference type="ChEBI" id="CHEBI:29105"/>
    </cofactor>
</comment>
<reference evidence="14" key="1">
    <citation type="submission" date="2016-05" db="EMBL/GenBank/DDBJ databases">
        <authorList>
            <person name="Liu B."/>
            <person name="Wang J."/>
            <person name="Zhu Y."/>
            <person name="Liu G."/>
            <person name="Chen Q."/>
            <person name="Chen Z."/>
            <person name="Lan J."/>
            <person name="Che J."/>
            <person name="Ge C."/>
            <person name="Shi H."/>
            <person name="Pan Z."/>
            <person name="Liu X."/>
        </authorList>
    </citation>
    <scope>NUCLEOTIDE SEQUENCE [LARGE SCALE GENOMIC DNA]</scope>
    <source>
        <strain evidence="14">FJAT-27215</strain>
    </source>
</reference>
<evidence type="ECO:0000256" key="12">
    <source>
        <dbReference type="RuleBase" id="RU361274"/>
    </source>
</evidence>
<dbReference type="CDD" id="cd16833">
    <property type="entry name" value="YfiH"/>
    <property type="match status" value="1"/>
</dbReference>
<dbReference type="RefSeq" id="WP_065411536.1">
    <property type="nucleotide sequence ID" value="NZ_MAYT01000028.1"/>
</dbReference>
<comment type="catalytic activity">
    <reaction evidence="11">
        <text>S-methyl-5'-thioadenosine + phosphate = 5-(methylsulfanyl)-alpha-D-ribose 1-phosphate + adenine</text>
        <dbReference type="Rhea" id="RHEA:11852"/>
        <dbReference type="ChEBI" id="CHEBI:16708"/>
        <dbReference type="ChEBI" id="CHEBI:17509"/>
        <dbReference type="ChEBI" id="CHEBI:43474"/>
        <dbReference type="ChEBI" id="CHEBI:58533"/>
        <dbReference type="EC" id="2.4.2.28"/>
    </reaction>
    <physiologicalReaction direction="left-to-right" evidence="11">
        <dbReference type="Rhea" id="RHEA:11853"/>
    </physiologicalReaction>
</comment>
<evidence type="ECO:0000313" key="13">
    <source>
        <dbReference type="EMBL" id="OCA83905.1"/>
    </source>
</evidence>